<dbReference type="OrthoDB" id="6268344at2759"/>
<evidence type="ECO:0000313" key="4">
    <source>
        <dbReference type="Proteomes" id="UP000594260"/>
    </source>
</evidence>
<name>A0A7M7K6C3_VARDE</name>
<reference evidence="3" key="1">
    <citation type="submission" date="2021-01" db="UniProtKB">
        <authorList>
            <consortium name="EnsemblMetazoa"/>
        </authorList>
    </citation>
    <scope>IDENTIFICATION</scope>
</reference>
<feature type="region of interest" description="Disordered" evidence="1">
    <location>
        <begin position="512"/>
        <end position="537"/>
    </location>
</feature>
<dbReference type="EnsemblMetazoa" id="XM_022806583">
    <property type="protein sequence ID" value="XP_022662318"/>
    <property type="gene ID" value="LOC111250807"/>
</dbReference>
<dbReference type="InterPro" id="IPR022096">
    <property type="entry name" value="SBF1/SBF2"/>
</dbReference>
<feature type="region of interest" description="Disordered" evidence="1">
    <location>
        <begin position="309"/>
        <end position="328"/>
    </location>
</feature>
<dbReference type="Pfam" id="PF12335">
    <property type="entry name" value="SBF2"/>
    <property type="match status" value="1"/>
</dbReference>
<feature type="compositionally biased region" description="Polar residues" evidence="1">
    <location>
        <begin position="512"/>
        <end position="529"/>
    </location>
</feature>
<dbReference type="PANTHER" id="PTHR13663:SF2">
    <property type="entry name" value="SIMILAR TO RIKEN CDNA 6430548M08"/>
    <property type="match status" value="1"/>
</dbReference>
<dbReference type="PANTHER" id="PTHR13663">
    <property type="entry name" value="SIMILAR TO RIKEN CDNA 6430548M08"/>
    <property type="match status" value="1"/>
</dbReference>
<dbReference type="KEGG" id="vde:111250807"/>
<organism evidence="3 4">
    <name type="scientific">Varroa destructor</name>
    <name type="common">Honeybee mite</name>
    <dbReference type="NCBI Taxonomy" id="109461"/>
    <lineage>
        <taxon>Eukaryota</taxon>
        <taxon>Metazoa</taxon>
        <taxon>Ecdysozoa</taxon>
        <taxon>Arthropoda</taxon>
        <taxon>Chelicerata</taxon>
        <taxon>Arachnida</taxon>
        <taxon>Acari</taxon>
        <taxon>Parasitiformes</taxon>
        <taxon>Mesostigmata</taxon>
        <taxon>Gamasina</taxon>
        <taxon>Dermanyssoidea</taxon>
        <taxon>Varroidae</taxon>
        <taxon>Varroa</taxon>
    </lineage>
</organism>
<keyword evidence="4" id="KW-1185">Reference proteome</keyword>
<feature type="compositionally biased region" description="Low complexity" evidence="1">
    <location>
        <begin position="227"/>
        <end position="238"/>
    </location>
</feature>
<sequence length="602" mass="66572">MVVGKKNERQRLFGVAECIKFAMTTQLLPASRRHSLELTIAHSGESVRHFSGRFLPQPEADAIAAHCPPNISQTNGDTKKGVKICRSKEQNSTFVMSLDALDSAIASRGDDDSNAGSIKWRANVPYRHSGKSELSIVHVEMEPCTVEEKVQRWTDTMSSRAQARSRRIERSQLLAAQRPANAVCYRDSLDSGSHLLNLSSLPGAPAVDQLQYNTPKEGQTYSRAESKSQQQPQSQTSSCRPGSSLSGHDINADDTSTSVLALSSSASDNEDGKTADDDSRLPSDCCCEFDTVDLKKIFQPALKVRNDADSLAADRRTSSGSGSWCGTEKGAGIEDEIGNACEELRSTSLPFTNEQKAQSPDVQEIMRFMDAFVIKILEDYASVSPEEKSRFGMLATTPEGRSAFARSLDGHRAGRACLAEGAFLSLAQSTAVMLFESCEADDWPPAKVLMNMCFTFYTEEEQNDGSIHREHLYSQLSSQPIWKNHRFWNAAFFEAILCERAKFLLPSAPSPNCMNQTGKDSPEITSQTRQRPDKESQRQCLENVTFSQLAVFTHNMHALGLPAQMCLQFLDKQLVIGNLPPGQKRLLRENVENLYRLQPKPV</sequence>
<accession>A0A7M7K6C3</accession>
<protein>
    <recommendedName>
        <fullName evidence="2">SBF1/SBF2 domain-containing protein</fullName>
    </recommendedName>
</protein>
<proteinExistence type="predicted"/>
<evidence type="ECO:0000313" key="3">
    <source>
        <dbReference type="EnsemblMetazoa" id="XP_022662318"/>
    </source>
</evidence>
<evidence type="ECO:0000259" key="2">
    <source>
        <dbReference type="Pfam" id="PF12335"/>
    </source>
</evidence>
<dbReference type="GeneID" id="111250807"/>
<feature type="domain" description="SBF1/SBF2" evidence="2">
    <location>
        <begin position="401"/>
        <end position="519"/>
    </location>
</feature>
<feature type="region of interest" description="Disordered" evidence="1">
    <location>
        <begin position="217"/>
        <end position="253"/>
    </location>
</feature>
<dbReference type="RefSeq" id="XP_022662318.1">
    <property type="nucleotide sequence ID" value="XM_022806583.1"/>
</dbReference>
<dbReference type="AlphaFoldDB" id="A0A7M7K6C3"/>
<dbReference type="Proteomes" id="UP000594260">
    <property type="component" value="Unplaced"/>
</dbReference>
<evidence type="ECO:0000256" key="1">
    <source>
        <dbReference type="SAM" id="MobiDB-lite"/>
    </source>
</evidence>
<dbReference type="InterPro" id="IPR039872">
    <property type="entry name" value="KIAA0513"/>
</dbReference>
<dbReference type="InParanoid" id="A0A7M7K6C3"/>